<feature type="signal peptide" evidence="1">
    <location>
        <begin position="1"/>
        <end position="21"/>
    </location>
</feature>
<evidence type="ECO:0000313" key="3">
    <source>
        <dbReference type="Proteomes" id="UP001302274"/>
    </source>
</evidence>
<keyword evidence="1" id="KW-0732">Signal</keyword>
<name>A0ABU5VY57_9BACT</name>
<proteinExistence type="predicted"/>
<accession>A0ABU5VY57</accession>
<evidence type="ECO:0000313" key="2">
    <source>
        <dbReference type="EMBL" id="MEA9358000.1"/>
    </source>
</evidence>
<dbReference type="EMBL" id="JAYGJQ010000002">
    <property type="protein sequence ID" value="MEA9358000.1"/>
    <property type="molecule type" value="Genomic_DNA"/>
</dbReference>
<keyword evidence="3" id="KW-1185">Reference proteome</keyword>
<sequence length="156" mass="17284">MKLLNVVMILSILSLSAPAMAIDLGDELILTSKIETTKKGKHLVDNNSADLRRDVGDFLCTVHLMDRAFVEAATYEAGTSIKFLTTTKSTSLIGAPFIGKFYTRKLFVLKALDASNERKIQFTCFSNGGFDRDQEVAKDISLDEVINIYSDIIVKK</sequence>
<dbReference type="Proteomes" id="UP001302274">
    <property type="component" value="Unassembled WGS sequence"/>
</dbReference>
<organism evidence="2 3">
    <name type="scientific">Bacteriovorax antarcticus</name>
    <dbReference type="NCBI Taxonomy" id="3088717"/>
    <lineage>
        <taxon>Bacteria</taxon>
        <taxon>Pseudomonadati</taxon>
        <taxon>Bdellovibrionota</taxon>
        <taxon>Bacteriovoracia</taxon>
        <taxon>Bacteriovoracales</taxon>
        <taxon>Bacteriovoracaceae</taxon>
        <taxon>Bacteriovorax</taxon>
    </lineage>
</organism>
<evidence type="ECO:0008006" key="4">
    <source>
        <dbReference type="Google" id="ProtNLM"/>
    </source>
</evidence>
<feature type="chain" id="PRO_5045293177" description="VirK protein" evidence="1">
    <location>
        <begin position="22"/>
        <end position="156"/>
    </location>
</feature>
<reference evidence="2 3" key="1">
    <citation type="submission" date="2023-11" db="EMBL/GenBank/DDBJ databases">
        <title>A Novel Polar Bacteriovorax (B. antarcticus) Isolated from the Biocrust in Antarctica.</title>
        <authorList>
            <person name="Mun W."/>
            <person name="Choi S.Y."/>
            <person name="Mitchell R.J."/>
        </authorList>
    </citation>
    <scope>NUCLEOTIDE SEQUENCE [LARGE SCALE GENOMIC DNA]</scope>
    <source>
        <strain evidence="2 3">PP10</strain>
    </source>
</reference>
<comment type="caution">
    <text evidence="2">The sequence shown here is derived from an EMBL/GenBank/DDBJ whole genome shotgun (WGS) entry which is preliminary data.</text>
</comment>
<protein>
    <recommendedName>
        <fullName evidence="4">VirK protein</fullName>
    </recommendedName>
</protein>
<gene>
    <name evidence="2" type="ORF">SHI21_17340</name>
</gene>
<evidence type="ECO:0000256" key="1">
    <source>
        <dbReference type="SAM" id="SignalP"/>
    </source>
</evidence>
<dbReference type="RefSeq" id="WP_323578218.1">
    <property type="nucleotide sequence ID" value="NZ_JAYGJQ010000002.1"/>
</dbReference>